<dbReference type="SUPFAM" id="SSF89796">
    <property type="entry name" value="CoA-transferase family III (CaiB/BaiF)"/>
    <property type="match status" value="1"/>
</dbReference>
<keyword evidence="1" id="KW-0808">Transferase</keyword>
<dbReference type="InterPro" id="IPR050509">
    <property type="entry name" value="CoA-transferase_III"/>
</dbReference>
<protein>
    <submittedName>
        <fullName evidence="1">CoA transferase</fullName>
    </submittedName>
</protein>
<reference evidence="1" key="1">
    <citation type="journal article" date="2020" name="mSystems">
        <title>Genome- and Community-Level Interaction Insights into Carbon Utilization and Element Cycling Functions of Hydrothermarchaeota in Hydrothermal Sediment.</title>
        <authorList>
            <person name="Zhou Z."/>
            <person name="Liu Y."/>
            <person name="Xu W."/>
            <person name="Pan J."/>
            <person name="Luo Z.H."/>
            <person name="Li M."/>
        </authorList>
    </citation>
    <scope>NUCLEOTIDE SEQUENCE [LARGE SCALE GENOMIC DNA]</scope>
    <source>
        <strain evidence="1">HyVt-19</strain>
    </source>
</reference>
<dbReference type="InterPro" id="IPR003673">
    <property type="entry name" value="CoA-Trfase_fam_III"/>
</dbReference>
<dbReference type="Gene3D" id="3.40.50.10540">
    <property type="entry name" value="Crotonobetainyl-coa:carnitine coa-transferase, domain 1"/>
    <property type="match status" value="2"/>
</dbReference>
<proteinExistence type="predicted"/>
<gene>
    <name evidence="1" type="ORF">ENG14_01285</name>
</gene>
<comment type="caution">
    <text evidence="1">The sequence shown here is derived from an EMBL/GenBank/DDBJ whole genome shotgun (WGS) entry which is preliminary data.</text>
</comment>
<dbReference type="Gene3D" id="3.30.1540.10">
    <property type="entry name" value="formyl-coa transferase, domain 3"/>
    <property type="match status" value="1"/>
</dbReference>
<dbReference type="GO" id="GO:0016740">
    <property type="term" value="F:transferase activity"/>
    <property type="evidence" value="ECO:0007669"/>
    <property type="project" value="UniProtKB-KW"/>
</dbReference>
<dbReference type="InterPro" id="IPR023606">
    <property type="entry name" value="CoA-Trfase_III_dom_1_sf"/>
</dbReference>
<organism evidence="1">
    <name type="scientific">Thermodesulforhabdus norvegica</name>
    <dbReference type="NCBI Taxonomy" id="39841"/>
    <lineage>
        <taxon>Bacteria</taxon>
        <taxon>Pseudomonadati</taxon>
        <taxon>Thermodesulfobacteriota</taxon>
        <taxon>Syntrophobacteria</taxon>
        <taxon>Syntrophobacterales</taxon>
        <taxon>Thermodesulforhabdaceae</taxon>
        <taxon>Thermodesulforhabdus</taxon>
    </lineage>
</organism>
<sequence length="393" mass="44152">MLPLEGIRVLDLSRLLPGPFCSMLLADFGAEVIKIEDPKKGDYIRWWPPLLGGTSGFHIVLNRNKKSVTINLKSDEGKKIFLELVKKADVVLEGFRPGAMDKLGIGYRVLKEVNPKLIYCAITGYGQHGKRALRAGHDINYLAVAGILSYTGTEEGAPVVPGVQIADIGGGGLPAAFAIVLALWNREKTGKGDFLDISMTDMAVMWNCLRWGKFLADGKVPRYGDDMLNHGYACYSIYRTKDGRYMSLGALEPQFWENFCRALGREDLNVPEYFTPGEHQKRLKKELEEIFITKTQSEWIEFFAHVDCCCEPIRNLDEVMNDNEFLTRGLVVKMLHESWGAYMQLGNAIRSTQMQPLIRSHAPELGEHTEVILEEILNLTTEDIKKLRDGGII</sequence>
<dbReference type="Pfam" id="PF02515">
    <property type="entry name" value="CoA_transf_3"/>
    <property type="match status" value="1"/>
</dbReference>
<dbReference type="InterPro" id="IPR044855">
    <property type="entry name" value="CoA-Trfase_III_dom3_sf"/>
</dbReference>
<dbReference type="PANTHER" id="PTHR48228">
    <property type="entry name" value="SUCCINYL-COA--D-CITRAMALATE COA-TRANSFERASE"/>
    <property type="match status" value="1"/>
</dbReference>
<evidence type="ECO:0000313" key="1">
    <source>
        <dbReference type="EMBL" id="HDL89521.1"/>
    </source>
</evidence>
<name>A0A7C1B0T7_9BACT</name>
<dbReference type="Proteomes" id="UP000886355">
    <property type="component" value="Unassembled WGS sequence"/>
</dbReference>
<dbReference type="PANTHER" id="PTHR48228:SF5">
    <property type="entry name" value="ALPHA-METHYLACYL-COA RACEMASE"/>
    <property type="match status" value="1"/>
</dbReference>
<accession>A0A7C1B0T7</accession>
<dbReference type="EMBL" id="DQZW01000062">
    <property type="protein sequence ID" value="HDL89521.1"/>
    <property type="molecule type" value="Genomic_DNA"/>
</dbReference>
<dbReference type="AlphaFoldDB" id="A0A7C1B0T7"/>